<dbReference type="EMBL" id="ML996568">
    <property type="protein sequence ID" value="KAF2760633.1"/>
    <property type="molecule type" value="Genomic_DNA"/>
</dbReference>
<evidence type="ECO:0000256" key="1">
    <source>
        <dbReference type="ARBA" id="ARBA00023117"/>
    </source>
</evidence>
<evidence type="ECO:0000313" key="6">
    <source>
        <dbReference type="EMBL" id="KAF2760633.1"/>
    </source>
</evidence>
<evidence type="ECO:0000313" key="7">
    <source>
        <dbReference type="Proteomes" id="UP000799437"/>
    </source>
</evidence>
<name>A0A6A6WD51_9PEZI</name>
<dbReference type="Gene3D" id="1.20.1270.220">
    <property type="match status" value="1"/>
</dbReference>
<feature type="region of interest" description="Disordered" evidence="3">
    <location>
        <begin position="417"/>
        <end position="501"/>
    </location>
</feature>
<dbReference type="InterPro" id="IPR038336">
    <property type="entry name" value="NET_sf"/>
</dbReference>
<dbReference type="GO" id="GO:0000785">
    <property type="term" value="C:chromatin"/>
    <property type="evidence" value="ECO:0007669"/>
    <property type="project" value="TreeGrafter"/>
</dbReference>
<dbReference type="CDD" id="cd05499">
    <property type="entry name" value="Bromo_BDF1_2_II"/>
    <property type="match status" value="1"/>
</dbReference>
<feature type="domain" description="NET" evidence="5">
    <location>
        <begin position="710"/>
        <end position="792"/>
    </location>
</feature>
<sequence>MAVMASSFMDKPSIESRPVVTSAGIITVTVDTNGATPDPSSLENGNSTPEQTVTLADEQPSLVAKSDNDNASDLDMTIAPADEVTNGIAPVAPFLPDPTPNSDPITGIPPLVDAPTSAIRADSSEELPQLSLGANPDIMDTTGDTTTSVQESQIVLTPETDTKVHNATRKEDPAPQIDALAPIEPTTTNNASIADVDEKMADSTGDIPPTTDEAMSDAPSQSKVRAREDDDVEQRSPKRVRTADAESIDADPPASGMSKVEPTIVSEQIPPIAQESTTAETPSTDTAPATTQVIANTQYTPILAQFDSEPLLPRQKAGLLRVLQNAKKAKAALAFKEPVDPVALGIPTYPSIVSHPMDLKTMETKLKNDKYGTVDEFISDMCQMVKNSFLFNGSSHPVSTAGTVLEAFMARAIKSNATRGSVQVPQPAKPAPSAPTKKETRRRSTTKSEKPVIPHPAPVAASPTTYAPIDGVPIIRRDSTTNDGRPKREIQRPKPRDLPYSVKPKKKKFQIELRFCEHVMNEVKKQKYARISWPFANPVDPVALNIPTYHKVIKKPMDMSTIDKKLKQGDYQTSKDFKADFDLMFANCFKFNPDNDEINKMGKEFQAIVNELWAGKETWIANHQPPSDPVSSAEESDDDEASDDEQDTRQRDLLDIQRQIAMLNSQAQQIIESATKQASPKAHGKKNGKTGKSSKQKKNSGGTASSKPGKSKKAKNVTPLTFQQKQEISESISELSEADMGKAMQIIRNGCPNLSNGNDEELEIDMEMIPEDVLRQLYKFVRNKRPSMQKNDEISDDEFEPPKSAAPKTTKSKKNKPMNKKEQEDSIEAIKRQLETFKQGGSGSEEPVSPANQDDSSSDDDAASESEEE</sequence>
<dbReference type="SMART" id="SM00297">
    <property type="entry name" value="BROMO"/>
    <property type="match status" value="2"/>
</dbReference>
<dbReference type="RefSeq" id="XP_033603084.1">
    <property type="nucleotide sequence ID" value="XM_033745331.1"/>
</dbReference>
<dbReference type="AlphaFoldDB" id="A0A6A6WD51"/>
<dbReference type="PRINTS" id="PR00503">
    <property type="entry name" value="BROMODOMAIN"/>
</dbReference>
<feature type="compositionally biased region" description="Basic and acidic residues" evidence="3">
    <location>
        <begin position="819"/>
        <end position="835"/>
    </location>
</feature>
<feature type="region of interest" description="Disordered" evidence="3">
    <location>
        <begin position="787"/>
        <end position="869"/>
    </location>
</feature>
<dbReference type="Gene3D" id="1.20.920.10">
    <property type="entry name" value="Bromodomain-like"/>
    <property type="match status" value="2"/>
</dbReference>
<dbReference type="InterPro" id="IPR018359">
    <property type="entry name" value="Bromodomain_CS"/>
</dbReference>
<feature type="compositionally biased region" description="Basic and acidic residues" evidence="3">
    <location>
        <begin position="225"/>
        <end position="244"/>
    </location>
</feature>
<dbReference type="SUPFAM" id="SSF47370">
    <property type="entry name" value="Bromodomain"/>
    <property type="match status" value="2"/>
</dbReference>
<feature type="region of interest" description="Disordered" evidence="3">
    <location>
        <begin position="126"/>
        <end position="259"/>
    </location>
</feature>
<dbReference type="Pfam" id="PF17035">
    <property type="entry name" value="BET"/>
    <property type="match status" value="1"/>
</dbReference>
<dbReference type="InterPro" id="IPR050935">
    <property type="entry name" value="Bromo_chromatin_reader"/>
</dbReference>
<feature type="compositionally biased region" description="Acidic residues" evidence="3">
    <location>
        <begin position="634"/>
        <end position="646"/>
    </location>
</feature>
<evidence type="ECO:0000259" key="5">
    <source>
        <dbReference type="PROSITE" id="PS51525"/>
    </source>
</evidence>
<feature type="compositionally biased region" description="Acidic residues" evidence="3">
    <location>
        <begin position="856"/>
        <end position="869"/>
    </location>
</feature>
<dbReference type="GO" id="GO:0005634">
    <property type="term" value="C:nucleus"/>
    <property type="evidence" value="ECO:0007669"/>
    <property type="project" value="TreeGrafter"/>
</dbReference>
<dbReference type="PROSITE" id="PS50014">
    <property type="entry name" value="BROMODOMAIN_2"/>
    <property type="match status" value="2"/>
</dbReference>
<dbReference type="InterPro" id="IPR036427">
    <property type="entry name" value="Bromodomain-like_sf"/>
</dbReference>
<dbReference type="GO" id="GO:0006355">
    <property type="term" value="P:regulation of DNA-templated transcription"/>
    <property type="evidence" value="ECO:0007669"/>
    <property type="project" value="TreeGrafter"/>
</dbReference>
<dbReference type="InterPro" id="IPR001487">
    <property type="entry name" value="Bromodomain"/>
</dbReference>
<dbReference type="PANTHER" id="PTHR22880:SF225">
    <property type="entry name" value="BROMODOMAIN-CONTAINING PROTEIN BET-1-RELATED"/>
    <property type="match status" value="1"/>
</dbReference>
<feature type="region of interest" description="Disordered" evidence="3">
    <location>
        <begin position="621"/>
        <end position="648"/>
    </location>
</feature>
<organism evidence="6 7">
    <name type="scientific">Pseudovirgaria hyperparasitica</name>
    <dbReference type="NCBI Taxonomy" id="470096"/>
    <lineage>
        <taxon>Eukaryota</taxon>
        <taxon>Fungi</taxon>
        <taxon>Dikarya</taxon>
        <taxon>Ascomycota</taxon>
        <taxon>Pezizomycotina</taxon>
        <taxon>Dothideomycetes</taxon>
        <taxon>Dothideomycetes incertae sedis</taxon>
        <taxon>Acrospermales</taxon>
        <taxon>Acrospermaceae</taxon>
        <taxon>Pseudovirgaria</taxon>
    </lineage>
</organism>
<dbReference type="InterPro" id="IPR027353">
    <property type="entry name" value="NET_dom"/>
</dbReference>
<evidence type="ECO:0000259" key="4">
    <source>
        <dbReference type="PROSITE" id="PS50014"/>
    </source>
</evidence>
<dbReference type="GeneID" id="54486385"/>
<protein>
    <submittedName>
        <fullName evidence="6">Bromodomain-containing protein</fullName>
    </submittedName>
</protein>
<keyword evidence="1 2" id="KW-0103">Bromodomain</keyword>
<feature type="region of interest" description="Disordered" evidence="3">
    <location>
        <begin position="672"/>
        <end position="723"/>
    </location>
</feature>
<feature type="compositionally biased region" description="Low complexity" evidence="3">
    <location>
        <begin position="699"/>
        <end position="708"/>
    </location>
</feature>
<dbReference type="Pfam" id="PF00439">
    <property type="entry name" value="Bromodomain"/>
    <property type="match status" value="2"/>
</dbReference>
<dbReference type="Proteomes" id="UP000799437">
    <property type="component" value="Unassembled WGS sequence"/>
</dbReference>
<feature type="compositionally biased region" description="Basic and acidic residues" evidence="3">
    <location>
        <begin position="475"/>
        <end position="497"/>
    </location>
</feature>
<reference evidence="6" key="1">
    <citation type="journal article" date="2020" name="Stud. Mycol.">
        <title>101 Dothideomycetes genomes: a test case for predicting lifestyles and emergence of pathogens.</title>
        <authorList>
            <person name="Haridas S."/>
            <person name="Albert R."/>
            <person name="Binder M."/>
            <person name="Bloem J."/>
            <person name="Labutti K."/>
            <person name="Salamov A."/>
            <person name="Andreopoulos B."/>
            <person name="Baker S."/>
            <person name="Barry K."/>
            <person name="Bills G."/>
            <person name="Bluhm B."/>
            <person name="Cannon C."/>
            <person name="Castanera R."/>
            <person name="Culley D."/>
            <person name="Daum C."/>
            <person name="Ezra D."/>
            <person name="Gonzalez J."/>
            <person name="Henrissat B."/>
            <person name="Kuo A."/>
            <person name="Liang C."/>
            <person name="Lipzen A."/>
            <person name="Lutzoni F."/>
            <person name="Magnuson J."/>
            <person name="Mondo S."/>
            <person name="Nolan M."/>
            <person name="Ohm R."/>
            <person name="Pangilinan J."/>
            <person name="Park H.-J."/>
            <person name="Ramirez L."/>
            <person name="Alfaro M."/>
            <person name="Sun H."/>
            <person name="Tritt A."/>
            <person name="Yoshinaga Y."/>
            <person name="Zwiers L.-H."/>
            <person name="Turgeon B."/>
            <person name="Goodwin S."/>
            <person name="Spatafora J."/>
            <person name="Crous P."/>
            <person name="Grigoriev I."/>
        </authorList>
    </citation>
    <scope>NUCLEOTIDE SEQUENCE</scope>
    <source>
        <strain evidence="6">CBS 121739</strain>
    </source>
</reference>
<accession>A0A6A6WD51</accession>
<feature type="domain" description="Bromo" evidence="4">
    <location>
        <begin position="327"/>
        <end position="399"/>
    </location>
</feature>
<evidence type="ECO:0000256" key="2">
    <source>
        <dbReference type="PROSITE-ProRule" id="PRU00035"/>
    </source>
</evidence>
<feature type="compositionally biased region" description="Polar residues" evidence="3">
    <location>
        <begin position="30"/>
        <end position="54"/>
    </location>
</feature>
<gene>
    <name evidence="6" type="ORF">EJ05DRAFT_484339</name>
</gene>
<keyword evidence="7" id="KW-1185">Reference proteome</keyword>
<dbReference type="PANTHER" id="PTHR22880">
    <property type="entry name" value="FALZ-RELATED BROMODOMAIN-CONTAINING PROTEINS"/>
    <property type="match status" value="1"/>
</dbReference>
<evidence type="ECO:0000256" key="3">
    <source>
        <dbReference type="SAM" id="MobiDB-lite"/>
    </source>
</evidence>
<feature type="region of interest" description="Disordered" evidence="3">
    <location>
        <begin position="30"/>
        <end position="59"/>
    </location>
</feature>
<proteinExistence type="predicted"/>
<dbReference type="OrthoDB" id="784962at2759"/>
<dbReference type="PROSITE" id="PS00633">
    <property type="entry name" value="BROMODOMAIN_1"/>
    <property type="match status" value="1"/>
</dbReference>
<feature type="compositionally biased region" description="Basic and acidic residues" evidence="3">
    <location>
        <begin position="160"/>
        <end position="173"/>
    </location>
</feature>
<feature type="domain" description="Bromo" evidence="4">
    <location>
        <begin position="527"/>
        <end position="599"/>
    </location>
</feature>
<feature type="compositionally biased region" description="Polar residues" evidence="3">
    <location>
        <begin position="142"/>
        <end position="155"/>
    </location>
</feature>
<dbReference type="GO" id="GO:0006338">
    <property type="term" value="P:chromatin remodeling"/>
    <property type="evidence" value="ECO:0007669"/>
    <property type="project" value="TreeGrafter"/>
</dbReference>
<feature type="compositionally biased region" description="Basic residues" evidence="3">
    <location>
        <begin position="682"/>
        <end position="698"/>
    </location>
</feature>
<dbReference type="PROSITE" id="PS51525">
    <property type="entry name" value="NET"/>
    <property type="match status" value="1"/>
</dbReference>